<dbReference type="Proteomes" id="UP000094329">
    <property type="component" value="Unassembled WGS sequence"/>
</dbReference>
<feature type="transmembrane region" description="Helical" evidence="9">
    <location>
        <begin position="265"/>
        <end position="284"/>
    </location>
</feature>
<organism evidence="11 12">
    <name type="scientific">Piscirickettsia litoralis</name>
    <dbReference type="NCBI Taxonomy" id="1891921"/>
    <lineage>
        <taxon>Bacteria</taxon>
        <taxon>Pseudomonadati</taxon>
        <taxon>Pseudomonadota</taxon>
        <taxon>Gammaproteobacteria</taxon>
        <taxon>Thiotrichales</taxon>
        <taxon>Piscirickettsiaceae</taxon>
        <taxon>Piscirickettsia</taxon>
    </lineage>
</organism>
<keyword evidence="12" id="KW-1185">Reference proteome</keyword>
<evidence type="ECO:0000313" key="12">
    <source>
        <dbReference type="Proteomes" id="UP000094329"/>
    </source>
</evidence>
<proteinExistence type="inferred from homology"/>
<name>A0ABX3A300_9GAMM</name>
<dbReference type="PROSITE" id="PS01023">
    <property type="entry name" value="PTR2_2"/>
    <property type="match status" value="1"/>
</dbReference>
<protein>
    <submittedName>
        <fullName evidence="11">Dipeptide/tripeptide permease</fullName>
    </submittedName>
</protein>
<keyword evidence="4 8" id="KW-0812">Transmembrane</keyword>
<keyword evidence="5" id="KW-0571">Peptide transport</keyword>
<evidence type="ECO:0000256" key="7">
    <source>
        <dbReference type="ARBA" id="ARBA00023136"/>
    </source>
</evidence>
<dbReference type="RefSeq" id="WP_069313044.1">
    <property type="nucleotide sequence ID" value="NZ_MDTU01000001.1"/>
</dbReference>
<dbReference type="PANTHER" id="PTHR23517">
    <property type="entry name" value="RESISTANCE PROTEIN MDTM, PUTATIVE-RELATED-RELATED"/>
    <property type="match status" value="1"/>
</dbReference>
<feature type="transmembrane region" description="Helical" evidence="9">
    <location>
        <begin position="310"/>
        <end position="331"/>
    </location>
</feature>
<keyword evidence="5" id="KW-0653">Protein transport</keyword>
<evidence type="ECO:0000256" key="8">
    <source>
        <dbReference type="RuleBase" id="RU003755"/>
    </source>
</evidence>
<dbReference type="InterPro" id="IPR000109">
    <property type="entry name" value="POT_fam"/>
</dbReference>
<dbReference type="InterPro" id="IPR018456">
    <property type="entry name" value="PTR2_symporter_CS"/>
</dbReference>
<accession>A0ABX3A300</accession>
<feature type="transmembrane region" description="Helical" evidence="9">
    <location>
        <begin position="409"/>
        <end position="434"/>
    </location>
</feature>
<feature type="transmembrane region" description="Helical" evidence="9">
    <location>
        <begin position="14"/>
        <end position="39"/>
    </location>
</feature>
<keyword evidence="7 9" id="KW-0472">Membrane</keyword>
<dbReference type="PANTHER" id="PTHR23517:SF15">
    <property type="entry name" value="PROTON-DEPENDENT OLIGOPEPTIDE FAMILY TRANSPORT PROTEIN"/>
    <property type="match status" value="1"/>
</dbReference>
<feature type="domain" description="Major facilitator superfamily (MFS) profile" evidence="10">
    <location>
        <begin position="13"/>
        <end position="477"/>
    </location>
</feature>
<feature type="transmembrane region" description="Helical" evidence="9">
    <location>
        <begin position="83"/>
        <end position="99"/>
    </location>
</feature>
<comment type="similarity">
    <text evidence="8">Belongs to the major facilitator superfamily. Proton-dependent oligopeptide transporter (POT/PTR) (TC 2.A.17) family.</text>
</comment>
<evidence type="ECO:0000256" key="5">
    <source>
        <dbReference type="ARBA" id="ARBA00022856"/>
    </source>
</evidence>
<feature type="transmembrane region" description="Helical" evidence="9">
    <location>
        <begin position="377"/>
        <end position="402"/>
    </location>
</feature>
<feature type="transmembrane region" description="Helical" evidence="9">
    <location>
        <begin position="454"/>
        <end position="473"/>
    </location>
</feature>
<dbReference type="InterPro" id="IPR020846">
    <property type="entry name" value="MFS_dom"/>
</dbReference>
<dbReference type="InterPro" id="IPR050171">
    <property type="entry name" value="MFS_Transporters"/>
</dbReference>
<evidence type="ECO:0000256" key="4">
    <source>
        <dbReference type="ARBA" id="ARBA00022692"/>
    </source>
</evidence>
<comment type="caution">
    <text evidence="11">The sequence shown here is derived from an EMBL/GenBank/DDBJ whole genome shotgun (WGS) entry which is preliminary data.</text>
</comment>
<keyword evidence="6 9" id="KW-1133">Transmembrane helix</keyword>
<evidence type="ECO:0000256" key="1">
    <source>
        <dbReference type="ARBA" id="ARBA00004651"/>
    </source>
</evidence>
<evidence type="ECO:0000259" key="10">
    <source>
        <dbReference type="PROSITE" id="PS50850"/>
    </source>
</evidence>
<feature type="transmembrane region" description="Helical" evidence="9">
    <location>
        <begin position="51"/>
        <end position="71"/>
    </location>
</feature>
<evidence type="ECO:0000256" key="9">
    <source>
        <dbReference type="SAM" id="Phobius"/>
    </source>
</evidence>
<feature type="transmembrane region" description="Helical" evidence="9">
    <location>
        <begin position="235"/>
        <end position="253"/>
    </location>
</feature>
<feature type="transmembrane region" description="Helical" evidence="9">
    <location>
        <begin position="343"/>
        <end position="365"/>
    </location>
</feature>
<evidence type="ECO:0000313" key="11">
    <source>
        <dbReference type="EMBL" id="ODN43246.1"/>
    </source>
</evidence>
<dbReference type="Gene3D" id="1.20.1250.20">
    <property type="entry name" value="MFS general substrate transporter like domains"/>
    <property type="match status" value="1"/>
</dbReference>
<keyword evidence="2 8" id="KW-0813">Transport</keyword>
<dbReference type="SUPFAM" id="SSF103473">
    <property type="entry name" value="MFS general substrate transporter"/>
    <property type="match status" value="1"/>
</dbReference>
<dbReference type="Pfam" id="PF00854">
    <property type="entry name" value="PTR2"/>
    <property type="match status" value="1"/>
</dbReference>
<dbReference type="PROSITE" id="PS50850">
    <property type="entry name" value="MFS"/>
    <property type="match status" value="1"/>
</dbReference>
<feature type="transmembrane region" description="Helical" evidence="9">
    <location>
        <begin position="105"/>
        <end position="122"/>
    </location>
</feature>
<evidence type="ECO:0000256" key="6">
    <source>
        <dbReference type="ARBA" id="ARBA00022989"/>
    </source>
</evidence>
<evidence type="ECO:0000256" key="3">
    <source>
        <dbReference type="ARBA" id="ARBA00022475"/>
    </source>
</evidence>
<feature type="transmembrane region" description="Helical" evidence="9">
    <location>
        <begin position="143"/>
        <end position="164"/>
    </location>
</feature>
<sequence length="495" mass="54006">MSSMLENFKQPKPFYMIFFVEMWERFGFYGMQALLAVYFVKSLGMSDTESFSVMGAFMALVYGFVSIGGYIGDRVLGTKRTMVLGAITLAIGYFLLAASAHFSHLVFTALGTICIGNGLFKANPSSLLSKCYKEGDPKLDGAFTMYYMAVNIGSFFATAFVPVVSSHFGWSVAYILSGVGLVVALINYMLCRHWVAHVGSEAGMKKLNFNKLLVVIIGSVIGVFVSSFLLRNLGVAHWVLGVIVTAVVLYYFYETARENTGYQTKMIVAFILMLIAIVFFVLYMQMPTSLNFFAINNVEHSIFGIPINPISFQALNPFWIVVASPILAYFYSHFGTKGKDLAMPFKFAIGMFLCAFGFLVLPLGAKFANVHGIVSSSWIILCYLFQSVGELMISGLGLAMVAQLVPQRLMGLVMGVWFLVSAVASMIAGHVAGLTAAPKGVTGAIQTLPVYSHVFLQIGVVTFVIAVITLIAAPMLTRYINADVTATKKETILPA</sequence>
<evidence type="ECO:0000256" key="2">
    <source>
        <dbReference type="ARBA" id="ARBA00022448"/>
    </source>
</evidence>
<feature type="transmembrane region" description="Helical" evidence="9">
    <location>
        <begin position="170"/>
        <end position="191"/>
    </location>
</feature>
<dbReference type="NCBIfam" id="TIGR00924">
    <property type="entry name" value="yjdL_sub1_fam"/>
    <property type="match status" value="1"/>
</dbReference>
<dbReference type="InterPro" id="IPR005279">
    <property type="entry name" value="Dipep/tripep_permease"/>
</dbReference>
<gene>
    <name evidence="11" type="primary">tppB</name>
    <name evidence="11" type="ORF">BGC07_10365</name>
</gene>
<dbReference type="InterPro" id="IPR036259">
    <property type="entry name" value="MFS_trans_sf"/>
</dbReference>
<reference evidence="11 12" key="1">
    <citation type="submission" date="2016-08" db="EMBL/GenBank/DDBJ databases">
        <title>Draft genome sequence of Candidatus Piscirickettsia litoralis, from seawater.</title>
        <authorList>
            <person name="Wan X."/>
            <person name="Lee A.J."/>
            <person name="Hou S."/>
            <person name="Donachie S.P."/>
        </authorList>
    </citation>
    <scope>NUCLEOTIDE SEQUENCE [LARGE SCALE GENOMIC DNA]</scope>
    <source>
        <strain evidence="11 12">Y2</strain>
    </source>
</reference>
<dbReference type="EMBL" id="MDTU01000001">
    <property type="protein sequence ID" value="ODN43246.1"/>
    <property type="molecule type" value="Genomic_DNA"/>
</dbReference>
<feature type="transmembrane region" description="Helical" evidence="9">
    <location>
        <begin position="212"/>
        <end position="229"/>
    </location>
</feature>
<comment type="subcellular location">
    <subcellularLocation>
        <location evidence="1">Cell membrane</location>
        <topology evidence="1">Multi-pass membrane protein</topology>
    </subcellularLocation>
    <subcellularLocation>
        <location evidence="8">Membrane</location>
        <topology evidence="8">Multi-pass membrane protein</topology>
    </subcellularLocation>
</comment>
<keyword evidence="3" id="KW-1003">Cell membrane</keyword>
<dbReference type="CDD" id="cd17346">
    <property type="entry name" value="MFS_DtpA_like"/>
    <property type="match status" value="1"/>
</dbReference>